<keyword evidence="4" id="KW-0653">Protein transport</keyword>
<keyword evidence="5" id="KW-0472">Membrane</keyword>
<comment type="subcellular location">
    <subcellularLocation>
        <location evidence="1">Endomembrane system</location>
    </subcellularLocation>
</comment>
<organism evidence="6 7">
    <name type="scientific">Saguinus oedipus</name>
    <name type="common">Cotton-top tamarin</name>
    <name type="synonym">Oedipomidas oedipus</name>
    <dbReference type="NCBI Taxonomy" id="9490"/>
    <lineage>
        <taxon>Eukaryota</taxon>
        <taxon>Metazoa</taxon>
        <taxon>Chordata</taxon>
        <taxon>Craniata</taxon>
        <taxon>Vertebrata</taxon>
        <taxon>Euteleostomi</taxon>
        <taxon>Mammalia</taxon>
        <taxon>Eutheria</taxon>
        <taxon>Euarchontoglires</taxon>
        <taxon>Primates</taxon>
        <taxon>Haplorrhini</taxon>
        <taxon>Platyrrhini</taxon>
        <taxon>Cebidae</taxon>
        <taxon>Callitrichinae</taxon>
        <taxon>Saguinus</taxon>
    </lineage>
</organism>
<evidence type="ECO:0000313" key="7">
    <source>
        <dbReference type="Proteomes" id="UP001266305"/>
    </source>
</evidence>
<dbReference type="InterPro" id="IPR011989">
    <property type="entry name" value="ARM-like"/>
</dbReference>
<protein>
    <submittedName>
        <fullName evidence="6">Uncharacterized protein</fullName>
    </submittedName>
</protein>
<evidence type="ECO:0000313" key="6">
    <source>
        <dbReference type="EMBL" id="KAK2103584.1"/>
    </source>
</evidence>
<name>A0ABQ9V3M0_SAGOE</name>
<evidence type="ECO:0000256" key="4">
    <source>
        <dbReference type="ARBA" id="ARBA00022927"/>
    </source>
</evidence>
<sequence>MQGKAREDGNSRQGNCRKGKAREHRFCPVCVACVEETPPLSLPPHCEPDLLVHACNQLDQFLHHRETNLHYQVLESMCTLATSEFSHKAIKMHFEMIINALKATPGHSSARCLLSPLYAMSDNPEPAPAVGRKTRMISDLSFSCCEE</sequence>
<dbReference type="InterPro" id="IPR050840">
    <property type="entry name" value="Adaptor_Complx_Large_Subunit"/>
</dbReference>
<evidence type="ECO:0000256" key="3">
    <source>
        <dbReference type="ARBA" id="ARBA00022448"/>
    </source>
</evidence>
<keyword evidence="7" id="KW-1185">Reference proteome</keyword>
<dbReference type="PANTHER" id="PTHR22780">
    <property type="entry name" value="ADAPTIN, ALPHA/GAMMA/EPSILON"/>
    <property type="match status" value="1"/>
</dbReference>
<comment type="similarity">
    <text evidence="2">Belongs to the adaptor complexes large subunit family.</text>
</comment>
<dbReference type="Gene3D" id="1.25.10.10">
    <property type="entry name" value="Leucine-rich Repeat Variant"/>
    <property type="match status" value="1"/>
</dbReference>
<evidence type="ECO:0000256" key="1">
    <source>
        <dbReference type="ARBA" id="ARBA00004308"/>
    </source>
</evidence>
<keyword evidence="3" id="KW-0813">Transport</keyword>
<proteinExistence type="inferred from homology"/>
<reference evidence="6 7" key="1">
    <citation type="submission" date="2023-05" db="EMBL/GenBank/DDBJ databases">
        <title>B98-5 Cell Line De Novo Hybrid Assembly: An Optical Mapping Approach.</title>
        <authorList>
            <person name="Kananen K."/>
            <person name="Auerbach J.A."/>
            <person name="Kautto E."/>
            <person name="Blachly J.S."/>
        </authorList>
    </citation>
    <scope>NUCLEOTIDE SEQUENCE [LARGE SCALE GENOMIC DNA]</scope>
    <source>
        <strain evidence="6">B95-8</strain>
        <tissue evidence="6">Cell line</tissue>
    </source>
</reference>
<evidence type="ECO:0000256" key="5">
    <source>
        <dbReference type="ARBA" id="ARBA00023136"/>
    </source>
</evidence>
<dbReference type="Proteomes" id="UP001266305">
    <property type="component" value="Unassembled WGS sequence"/>
</dbReference>
<accession>A0ABQ9V3M0</accession>
<gene>
    <name evidence="6" type="ORF">P7K49_017440</name>
</gene>
<dbReference type="EMBL" id="JASSZA010000008">
    <property type="protein sequence ID" value="KAK2103584.1"/>
    <property type="molecule type" value="Genomic_DNA"/>
</dbReference>
<evidence type="ECO:0000256" key="2">
    <source>
        <dbReference type="ARBA" id="ARBA00006613"/>
    </source>
</evidence>
<comment type="caution">
    <text evidence="6">The sequence shown here is derived from an EMBL/GenBank/DDBJ whole genome shotgun (WGS) entry which is preliminary data.</text>
</comment>